<accession>A0A6A4WC05</accession>
<proteinExistence type="predicted"/>
<feature type="transmembrane region" description="Helical" evidence="1">
    <location>
        <begin position="112"/>
        <end position="138"/>
    </location>
</feature>
<evidence type="ECO:0000313" key="3">
    <source>
        <dbReference type="Proteomes" id="UP000440578"/>
    </source>
</evidence>
<keyword evidence="1" id="KW-0812">Transmembrane</keyword>
<reference evidence="2 3" key="1">
    <citation type="submission" date="2019-07" db="EMBL/GenBank/DDBJ databases">
        <title>Draft genome assembly of a fouling barnacle, Amphibalanus amphitrite (Darwin, 1854): The first reference genome for Thecostraca.</title>
        <authorList>
            <person name="Kim W."/>
        </authorList>
    </citation>
    <scope>NUCLEOTIDE SEQUENCE [LARGE SCALE GENOMIC DNA]</scope>
    <source>
        <strain evidence="2">SNU_AA5</strain>
        <tissue evidence="2">Soma without cirri and trophi</tissue>
    </source>
</reference>
<dbReference type="EMBL" id="VIIS01001024">
    <property type="protein sequence ID" value="KAF0302729.1"/>
    <property type="molecule type" value="Genomic_DNA"/>
</dbReference>
<feature type="transmembrane region" description="Helical" evidence="1">
    <location>
        <begin position="145"/>
        <end position="167"/>
    </location>
</feature>
<sequence>MKEAPEEGILSSLWSLVRSVVCPLLWLAGATLDFLYQLAVCSVWLVVSAARALLALTLEAARVTGWLAYYAVRTPLSAVVQCAAALLWLVRLVVGGVHFFFLVAIPNILWDVWSIVGGAVHLVCVLVCMVGLAVCILLSVTCRSTALVVGLGCGLVKNVMALVSRVFGGAVLPGLV</sequence>
<feature type="transmembrane region" description="Helical" evidence="1">
    <location>
        <begin position="78"/>
        <end position="106"/>
    </location>
</feature>
<protein>
    <submittedName>
        <fullName evidence="2">Uncharacterized protein</fullName>
    </submittedName>
</protein>
<comment type="caution">
    <text evidence="2">The sequence shown here is derived from an EMBL/GenBank/DDBJ whole genome shotgun (WGS) entry which is preliminary data.</text>
</comment>
<evidence type="ECO:0000256" key="1">
    <source>
        <dbReference type="SAM" id="Phobius"/>
    </source>
</evidence>
<evidence type="ECO:0000313" key="2">
    <source>
        <dbReference type="EMBL" id="KAF0302729.1"/>
    </source>
</evidence>
<dbReference type="AlphaFoldDB" id="A0A6A4WC05"/>
<keyword evidence="1" id="KW-0472">Membrane</keyword>
<gene>
    <name evidence="2" type="ORF">FJT64_025202</name>
</gene>
<keyword evidence="1" id="KW-1133">Transmembrane helix</keyword>
<organism evidence="2 3">
    <name type="scientific">Amphibalanus amphitrite</name>
    <name type="common">Striped barnacle</name>
    <name type="synonym">Balanus amphitrite</name>
    <dbReference type="NCBI Taxonomy" id="1232801"/>
    <lineage>
        <taxon>Eukaryota</taxon>
        <taxon>Metazoa</taxon>
        <taxon>Ecdysozoa</taxon>
        <taxon>Arthropoda</taxon>
        <taxon>Crustacea</taxon>
        <taxon>Multicrustacea</taxon>
        <taxon>Cirripedia</taxon>
        <taxon>Thoracica</taxon>
        <taxon>Thoracicalcarea</taxon>
        <taxon>Balanomorpha</taxon>
        <taxon>Balanoidea</taxon>
        <taxon>Balanidae</taxon>
        <taxon>Amphibalaninae</taxon>
        <taxon>Amphibalanus</taxon>
    </lineage>
</organism>
<dbReference type="Proteomes" id="UP000440578">
    <property type="component" value="Unassembled WGS sequence"/>
</dbReference>
<name>A0A6A4WC05_AMPAM</name>
<feature type="transmembrane region" description="Helical" evidence="1">
    <location>
        <begin position="34"/>
        <end position="58"/>
    </location>
</feature>
<keyword evidence="3" id="KW-1185">Reference proteome</keyword>